<evidence type="ECO:0000313" key="1">
    <source>
        <dbReference type="EMBL" id="QNP43981.1"/>
    </source>
</evidence>
<evidence type="ECO:0000313" key="2">
    <source>
        <dbReference type="Proteomes" id="UP000516134"/>
    </source>
</evidence>
<dbReference type="Proteomes" id="UP000516134">
    <property type="component" value="Chromosome"/>
</dbReference>
<name>A0ABX6T3E0_9SPHN</name>
<dbReference type="EMBL" id="CP060780">
    <property type="protein sequence ID" value="QNP43981.1"/>
    <property type="molecule type" value="Genomic_DNA"/>
</dbReference>
<evidence type="ECO:0008006" key="3">
    <source>
        <dbReference type="Google" id="ProtNLM"/>
    </source>
</evidence>
<dbReference type="RefSeq" id="WP_187715404.1">
    <property type="nucleotide sequence ID" value="NZ_CP060780.1"/>
</dbReference>
<reference evidence="1 2" key="1">
    <citation type="submission" date="2020-08" db="EMBL/GenBank/DDBJ databases">
        <title>Genome sequence of Sphingomonas daechungensis KACC 18115T.</title>
        <authorList>
            <person name="Hyun D.-W."/>
            <person name="Bae J.-W."/>
        </authorList>
    </citation>
    <scope>NUCLEOTIDE SEQUENCE [LARGE SCALE GENOMIC DNA]</scope>
    <source>
        <strain evidence="1 2">KACC 18115</strain>
    </source>
</reference>
<sequence length="150" mass="16613">MFRTGGEGRAAPLPLRFFEGATEMVSTVDLITREPYKARTIGQGKIQPDGSLVLVQRVEDEGKKPYQRRWHMKQVAPGRYVGTMSEARGPVTAEEVGDRFRFRFKLKGGVSVEQWIIPLAGGRAAHSLITIKKLGIKVGSSTGMITRSLR</sequence>
<proteinExistence type="predicted"/>
<organism evidence="1 2">
    <name type="scientific">Sphingomonas daechungensis</name>
    <dbReference type="NCBI Taxonomy" id="1176646"/>
    <lineage>
        <taxon>Bacteria</taxon>
        <taxon>Pseudomonadati</taxon>
        <taxon>Pseudomonadota</taxon>
        <taxon>Alphaproteobacteria</taxon>
        <taxon>Sphingomonadales</taxon>
        <taxon>Sphingomonadaceae</taxon>
        <taxon>Sphingomonas</taxon>
    </lineage>
</organism>
<accession>A0ABX6T3E0</accession>
<keyword evidence="2" id="KW-1185">Reference proteome</keyword>
<gene>
    <name evidence="1" type="ORF">H9L15_05110</name>
</gene>
<protein>
    <recommendedName>
        <fullName evidence="3">DUF3833 family protein</fullName>
    </recommendedName>
</protein>